<protein>
    <submittedName>
        <fullName evidence="1">PaeR7I family type II restriction endonuclease</fullName>
    </submittedName>
</protein>
<sequence>MIDDLGSEVADAVQWYWETRDGQGAAQRDSEDSTRGRRAEVLGGQQMDGFAGLVEDILRDVGVPADSIKHDYHATLPGYYRHEKEWDTAVVYDDELLAVVEYKSQASSFGNNLNNRAEEAIGNNTDILQAYEEGVFEPSPAPWVGYLMLMADNDDSRSVPGVREPNFDVDDEFKDATYVDRMELLCIRMVRQRLVNNAAFILSDDEVGMEGEYWEPNEELQFRRFARSLTAHVEGQIDIQDSASGSQ</sequence>
<name>A0ABD5QNL3_9EURY</name>
<keyword evidence="2" id="KW-1185">Reference proteome</keyword>
<organism evidence="1 2">
    <name type="scientific">Saliphagus infecundisoli</name>
    <dbReference type="NCBI Taxonomy" id="1849069"/>
    <lineage>
        <taxon>Archaea</taxon>
        <taxon>Methanobacteriati</taxon>
        <taxon>Methanobacteriota</taxon>
        <taxon>Stenosarchaea group</taxon>
        <taxon>Halobacteria</taxon>
        <taxon>Halobacteriales</taxon>
        <taxon>Natrialbaceae</taxon>
        <taxon>Saliphagus</taxon>
    </lineage>
</organism>
<evidence type="ECO:0000313" key="1">
    <source>
        <dbReference type="EMBL" id="MFC4990594.1"/>
    </source>
</evidence>
<accession>A0ABD5QNL3</accession>
<dbReference type="InterPro" id="IPR007636">
    <property type="entry name" value="Restrct_endonuc_II_XhoI"/>
</dbReference>
<keyword evidence="1" id="KW-0255">Endonuclease</keyword>
<dbReference type="EMBL" id="JBHSJG010000080">
    <property type="protein sequence ID" value="MFC4990594.1"/>
    <property type="molecule type" value="Genomic_DNA"/>
</dbReference>
<dbReference type="Pfam" id="PF04555">
    <property type="entry name" value="XhoI"/>
    <property type="match status" value="1"/>
</dbReference>
<comment type="caution">
    <text evidence="1">The sequence shown here is derived from an EMBL/GenBank/DDBJ whole genome shotgun (WGS) entry which is preliminary data.</text>
</comment>
<dbReference type="RefSeq" id="WP_224830316.1">
    <property type="nucleotide sequence ID" value="NZ_JAIVEF010000049.1"/>
</dbReference>
<evidence type="ECO:0000313" key="2">
    <source>
        <dbReference type="Proteomes" id="UP001595925"/>
    </source>
</evidence>
<keyword evidence="1" id="KW-0540">Nuclease</keyword>
<dbReference type="Proteomes" id="UP001595925">
    <property type="component" value="Unassembled WGS sequence"/>
</dbReference>
<gene>
    <name evidence="1" type="ORF">ACFPFO_23180</name>
</gene>
<proteinExistence type="predicted"/>
<dbReference type="AlphaFoldDB" id="A0ABD5QNL3"/>
<keyword evidence="1" id="KW-0378">Hydrolase</keyword>
<reference evidence="1 2" key="1">
    <citation type="journal article" date="2019" name="Int. J. Syst. Evol. Microbiol.">
        <title>The Global Catalogue of Microorganisms (GCM) 10K type strain sequencing project: providing services to taxonomists for standard genome sequencing and annotation.</title>
        <authorList>
            <consortium name="The Broad Institute Genomics Platform"/>
            <consortium name="The Broad Institute Genome Sequencing Center for Infectious Disease"/>
            <person name="Wu L."/>
            <person name="Ma J."/>
        </authorList>
    </citation>
    <scope>NUCLEOTIDE SEQUENCE [LARGE SCALE GENOMIC DNA]</scope>
    <source>
        <strain evidence="1 2">CGMCC 1.15824</strain>
    </source>
</reference>
<dbReference type="GO" id="GO:0004519">
    <property type="term" value="F:endonuclease activity"/>
    <property type="evidence" value="ECO:0007669"/>
    <property type="project" value="UniProtKB-KW"/>
</dbReference>